<dbReference type="GO" id="GO:0055085">
    <property type="term" value="P:transmembrane transport"/>
    <property type="evidence" value="ECO:0007669"/>
    <property type="project" value="InterPro"/>
</dbReference>
<dbReference type="InterPro" id="IPR035906">
    <property type="entry name" value="MetI-like_sf"/>
</dbReference>
<name>A0A3G3JZQ5_9BACL</name>
<evidence type="ECO:0000256" key="3">
    <source>
        <dbReference type="ARBA" id="ARBA00022475"/>
    </source>
</evidence>
<dbReference type="AlphaFoldDB" id="A0A3G3JZQ5"/>
<evidence type="ECO:0000313" key="9">
    <source>
        <dbReference type="EMBL" id="AYQ73736.1"/>
    </source>
</evidence>
<keyword evidence="6 7" id="KW-0472">Membrane</keyword>
<feature type="domain" description="ABC transmembrane type-1" evidence="8">
    <location>
        <begin position="73"/>
        <end position="290"/>
    </location>
</feature>
<gene>
    <name evidence="9" type="ORF">EAV92_14810</name>
</gene>
<evidence type="ECO:0000256" key="1">
    <source>
        <dbReference type="ARBA" id="ARBA00004651"/>
    </source>
</evidence>
<evidence type="ECO:0000259" key="8">
    <source>
        <dbReference type="PROSITE" id="PS50928"/>
    </source>
</evidence>
<dbReference type="PANTHER" id="PTHR43005">
    <property type="entry name" value="BLR7065 PROTEIN"/>
    <property type="match status" value="1"/>
</dbReference>
<dbReference type="KEGG" id="coh:EAV92_14810"/>
<feature type="transmembrane region" description="Helical" evidence="7">
    <location>
        <begin position="269"/>
        <end position="286"/>
    </location>
</feature>
<evidence type="ECO:0000256" key="5">
    <source>
        <dbReference type="ARBA" id="ARBA00022989"/>
    </source>
</evidence>
<feature type="transmembrane region" description="Helical" evidence="7">
    <location>
        <begin position="21"/>
        <end position="48"/>
    </location>
</feature>
<feature type="transmembrane region" description="Helical" evidence="7">
    <location>
        <begin position="209"/>
        <end position="231"/>
    </location>
</feature>
<dbReference type="RefSeq" id="WP_123041820.1">
    <property type="nucleotide sequence ID" value="NZ_CP033433.1"/>
</dbReference>
<feature type="transmembrane region" description="Helical" evidence="7">
    <location>
        <begin position="68"/>
        <end position="96"/>
    </location>
</feature>
<evidence type="ECO:0000313" key="10">
    <source>
        <dbReference type="Proteomes" id="UP000269097"/>
    </source>
</evidence>
<dbReference type="Gene3D" id="1.10.3720.10">
    <property type="entry name" value="MetI-like"/>
    <property type="match status" value="1"/>
</dbReference>
<evidence type="ECO:0000256" key="6">
    <source>
        <dbReference type="ARBA" id="ARBA00023136"/>
    </source>
</evidence>
<keyword evidence="2 7" id="KW-0813">Transport</keyword>
<keyword evidence="4 7" id="KW-0812">Transmembrane</keyword>
<dbReference type="Pfam" id="PF00528">
    <property type="entry name" value="BPD_transp_1"/>
    <property type="match status" value="1"/>
</dbReference>
<keyword evidence="3" id="KW-1003">Cell membrane</keyword>
<keyword evidence="10" id="KW-1185">Reference proteome</keyword>
<comment type="subcellular location">
    <subcellularLocation>
        <location evidence="1 7">Cell membrane</location>
        <topology evidence="1 7">Multi-pass membrane protein</topology>
    </subcellularLocation>
</comment>
<dbReference type="PANTHER" id="PTHR43005:SF1">
    <property type="entry name" value="SPERMIDINE_PUTRESCINE TRANSPORT SYSTEM PERMEASE PROTEIN"/>
    <property type="match status" value="1"/>
</dbReference>
<protein>
    <submittedName>
        <fullName evidence="9">Sugar ABC transporter permease</fullName>
    </submittedName>
</protein>
<organism evidence="9 10">
    <name type="scientific">Cohnella candidum</name>
    <dbReference type="NCBI Taxonomy" id="2674991"/>
    <lineage>
        <taxon>Bacteria</taxon>
        <taxon>Bacillati</taxon>
        <taxon>Bacillota</taxon>
        <taxon>Bacilli</taxon>
        <taxon>Bacillales</taxon>
        <taxon>Paenibacillaceae</taxon>
        <taxon>Cohnella</taxon>
    </lineage>
</organism>
<evidence type="ECO:0000256" key="2">
    <source>
        <dbReference type="ARBA" id="ARBA00022448"/>
    </source>
</evidence>
<dbReference type="InterPro" id="IPR000515">
    <property type="entry name" value="MetI-like"/>
</dbReference>
<dbReference type="CDD" id="cd06261">
    <property type="entry name" value="TM_PBP2"/>
    <property type="match status" value="1"/>
</dbReference>
<dbReference type="EMBL" id="CP033433">
    <property type="protein sequence ID" value="AYQ73736.1"/>
    <property type="molecule type" value="Genomic_DNA"/>
</dbReference>
<keyword evidence="5 7" id="KW-1133">Transmembrane helix</keyword>
<feature type="transmembrane region" description="Helical" evidence="7">
    <location>
        <begin position="108"/>
        <end position="127"/>
    </location>
</feature>
<dbReference type="SUPFAM" id="SSF161098">
    <property type="entry name" value="MetI-like"/>
    <property type="match status" value="1"/>
</dbReference>
<sequence>MIRAMKLAVKKHKESYLLMTPYMLFFLAFTILPVIICIVLGFTYFSMVDAPRFIGWHNYVRMFLDDDVFIIAVKNTLLFAFVTGPIGYLISFLVAWMINDMPRTLRSIATTIFYIPAIAAPSVYPMWFQVFSPDEYGYVNSFLIRLGVIDHPIAWLLDPKYMMGVLILIQLWLSLGISFLAFIAGLQTIDKSLYEAGVMDGIKNRFQELWYITLPSMVPQLVFGAVMQIVASFSVADVSIELAGFPSTDYAAETIVTHLRDYLNIRYELGYTSAISVVLFLMMVFSSRLTTKLLHKVGS</sequence>
<evidence type="ECO:0000256" key="7">
    <source>
        <dbReference type="RuleBase" id="RU363032"/>
    </source>
</evidence>
<reference evidence="9 10" key="1">
    <citation type="submission" date="2018-10" db="EMBL/GenBank/DDBJ databases">
        <title>Genome Sequence of Cohnella sp.</title>
        <authorList>
            <person name="Srinivasan S."/>
            <person name="Kim M.K."/>
        </authorList>
    </citation>
    <scope>NUCLEOTIDE SEQUENCE [LARGE SCALE GENOMIC DNA]</scope>
    <source>
        <strain evidence="9 10">18JY8-7</strain>
    </source>
</reference>
<dbReference type="GO" id="GO:0005886">
    <property type="term" value="C:plasma membrane"/>
    <property type="evidence" value="ECO:0007669"/>
    <property type="project" value="UniProtKB-SubCell"/>
</dbReference>
<dbReference type="PROSITE" id="PS50928">
    <property type="entry name" value="ABC_TM1"/>
    <property type="match status" value="1"/>
</dbReference>
<evidence type="ECO:0000256" key="4">
    <source>
        <dbReference type="ARBA" id="ARBA00022692"/>
    </source>
</evidence>
<comment type="similarity">
    <text evidence="7">Belongs to the binding-protein-dependent transport system permease family.</text>
</comment>
<feature type="transmembrane region" description="Helical" evidence="7">
    <location>
        <begin position="161"/>
        <end position="189"/>
    </location>
</feature>
<dbReference type="Proteomes" id="UP000269097">
    <property type="component" value="Chromosome"/>
</dbReference>
<proteinExistence type="inferred from homology"/>
<accession>A0A3G3JZQ5</accession>